<accession>A0ABP9WHZ5</accession>
<sequence length="93" mass="10264">MSVVAYWGARTGIFLVVLGVLWAVNWRDVIAFFAAFIVAWLLSYIALPGLRQRAAVQMDGWINRSEKGLRELDAEEDSEIGADGASDAAPDHR</sequence>
<keyword evidence="2" id="KW-0472">Membrane</keyword>
<proteinExistence type="predicted"/>
<evidence type="ECO:0000256" key="1">
    <source>
        <dbReference type="SAM" id="MobiDB-lite"/>
    </source>
</evidence>
<evidence type="ECO:0000256" key="2">
    <source>
        <dbReference type="SAM" id="Phobius"/>
    </source>
</evidence>
<organism evidence="3 4">
    <name type="scientific">Demequina sediminis</name>
    <dbReference type="NCBI Taxonomy" id="1930058"/>
    <lineage>
        <taxon>Bacteria</taxon>
        <taxon>Bacillati</taxon>
        <taxon>Actinomycetota</taxon>
        <taxon>Actinomycetes</taxon>
        <taxon>Micrococcales</taxon>
        <taxon>Demequinaceae</taxon>
        <taxon>Demequina</taxon>
    </lineage>
</organism>
<keyword evidence="2" id="KW-1133">Transmembrane helix</keyword>
<evidence type="ECO:0000313" key="3">
    <source>
        <dbReference type="EMBL" id="GAA5518251.1"/>
    </source>
</evidence>
<evidence type="ECO:0000313" key="4">
    <source>
        <dbReference type="Proteomes" id="UP001426770"/>
    </source>
</evidence>
<reference evidence="3 4" key="1">
    <citation type="submission" date="2024-02" db="EMBL/GenBank/DDBJ databases">
        <title>Lysinimicrobium sediminis NBRC 112286.</title>
        <authorList>
            <person name="Ichikawa N."/>
            <person name="Katano-Makiyama Y."/>
            <person name="Hidaka K."/>
        </authorList>
    </citation>
    <scope>NUCLEOTIDE SEQUENCE [LARGE SCALE GENOMIC DNA]</scope>
    <source>
        <strain evidence="3 4">NBRC 112286</strain>
    </source>
</reference>
<protein>
    <recommendedName>
        <fullName evidence="5">DUF4229 domain-containing protein</fullName>
    </recommendedName>
</protein>
<dbReference type="Pfam" id="PF14012">
    <property type="entry name" value="DUF4229"/>
    <property type="match status" value="1"/>
</dbReference>
<evidence type="ECO:0008006" key="5">
    <source>
        <dbReference type="Google" id="ProtNLM"/>
    </source>
</evidence>
<dbReference type="Proteomes" id="UP001426770">
    <property type="component" value="Unassembled WGS sequence"/>
</dbReference>
<dbReference type="InterPro" id="IPR025323">
    <property type="entry name" value="DUF4229"/>
</dbReference>
<keyword evidence="4" id="KW-1185">Reference proteome</keyword>
<comment type="caution">
    <text evidence="3">The sequence shown here is derived from an EMBL/GenBank/DDBJ whole genome shotgun (WGS) entry which is preliminary data.</text>
</comment>
<name>A0ABP9WHZ5_9MICO</name>
<dbReference type="EMBL" id="BAABRR010000003">
    <property type="protein sequence ID" value="GAA5518251.1"/>
    <property type="molecule type" value="Genomic_DNA"/>
</dbReference>
<dbReference type="RefSeq" id="WP_286214820.1">
    <property type="nucleotide sequence ID" value="NZ_AP027736.1"/>
</dbReference>
<feature type="transmembrane region" description="Helical" evidence="2">
    <location>
        <begin position="30"/>
        <end position="50"/>
    </location>
</feature>
<feature type="region of interest" description="Disordered" evidence="1">
    <location>
        <begin position="72"/>
        <end position="93"/>
    </location>
</feature>
<gene>
    <name evidence="3" type="ORF">Lsed01_00673</name>
</gene>
<feature type="transmembrane region" description="Helical" evidence="2">
    <location>
        <begin position="7"/>
        <end position="24"/>
    </location>
</feature>
<keyword evidence="2" id="KW-0812">Transmembrane</keyword>